<reference evidence="2 3" key="1">
    <citation type="submission" date="2018-09" db="EMBL/GenBank/DDBJ databases">
        <title>Genome sequencing of strain BHWM-4.</title>
        <authorList>
            <person name="Heo J."/>
            <person name="Kim S.-J."/>
            <person name="Kwon S.-W."/>
        </authorList>
    </citation>
    <scope>NUCLEOTIDE SEQUENCE [LARGE SCALE GENOMIC DNA]</scope>
    <source>
        <strain evidence="2 3">BHWM-4</strain>
    </source>
</reference>
<evidence type="ECO:0000313" key="2">
    <source>
        <dbReference type="EMBL" id="AYF93073.1"/>
    </source>
</evidence>
<dbReference type="PANTHER" id="PTHR39639:SF1">
    <property type="entry name" value="DUF262 DOMAIN-CONTAINING PROTEIN"/>
    <property type="match status" value="1"/>
</dbReference>
<keyword evidence="3" id="KW-1185">Reference proteome</keyword>
<feature type="domain" description="GmrSD restriction endonucleases N-terminal" evidence="1">
    <location>
        <begin position="21"/>
        <end position="187"/>
    </location>
</feature>
<dbReference type="EMBL" id="CP032626">
    <property type="protein sequence ID" value="AYF93073.1"/>
    <property type="molecule type" value="Genomic_DNA"/>
</dbReference>
<accession>A0A387ASW7</accession>
<name>A0A387ASW7_9LACO</name>
<dbReference type="RefSeq" id="WP_120784837.1">
    <property type="nucleotide sequence ID" value="NZ_CP032626.1"/>
</dbReference>
<evidence type="ECO:0000259" key="1">
    <source>
        <dbReference type="Pfam" id="PF03235"/>
    </source>
</evidence>
<dbReference type="Pfam" id="PF03235">
    <property type="entry name" value="GmrSD_N"/>
    <property type="match status" value="1"/>
</dbReference>
<dbReference type="OrthoDB" id="9770340at2"/>
<dbReference type="AlphaFoldDB" id="A0A387ASW7"/>
<gene>
    <name evidence="2" type="ORF">D7I45_06155</name>
</gene>
<dbReference type="Proteomes" id="UP000272003">
    <property type="component" value="Chromosome"/>
</dbReference>
<dbReference type="InterPro" id="IPR004919">
    <property type="entry name" value="GmrSD_N"/>
</dbReference>
<organism evidence="2 3">
    <name type="scientific">Apilactobacillus bombintestini</name>
    <dbReference type="NCBI Taxonomy" id="2419772"/>
    <lineage>
        <taxon>Bacteria</taxon>
        <taxon>Bacillati</taxon>
        <taxon>Bacillota</taxon>
        <taxon>Bacilli</taxon>
        <taxon>Lactobacillales</taxon>
        <taxon>Lactobacillaceae</taxon>
        <taxon>Apilactobacillus</taxon>
    </lineage>
</organism>
<dbReference type="KEGG" id="abom:D7I45_06155"/>
<evidence type="ECO:0000313" key="3">
    <source>
        <dbReference type="Proteomes" id="UP000272003"/>
    </source>
</evidence>
<proteinExistence type="predicted"/>
<protein>
    <submittedName>
        <fullName evidence="2">DUF262 domain-containing protein</fullName>
    </submittedName>
</protein>
<sequence>MKSNMTFSYDSRPILTLNNDINNSGRQGGIDLQPSYQRGYVWNADFKNKLIYSIIRQFPIGNITLRVNNGIREVVDGQQRLTTISDFVNDRLYVTGEYAKEIIKYISQYLMDKEEDDPKLNKLVKRLGNKTGAKFKFSNLPLDIQNNIQAYNVSLTSIANAQDDEIIEYFQFLQNQERLRAGEIINSFPSTDLEHFMNSINDLELFLQKIGFKSNKRHDFDKHFYSIIGLLAKKINYGVTDKKVIDFAQKVTLPITNQNLIENMINNINKITTNDDITIGNIESSNVRSTKYLLVMLAYNYINVNENMNQKLSTFSMLNDKFSVFNSAKEGEIEKAFAGFNQKVIDDFRNITLISKASHNLEDVSRNMKKLGYYVEHFYGADTIPYQD</sequence>
<dbReference type="PANTHER" id="PTHR39639">
    <property type="entry name" value="CHROMOSOME 16, WHOLE GENOME SHOTGUN SEQUENCE"/>
    <property type="match status" value="1"/>
</dbReference>